<reference evidence="1" key="1">
    <citation type="journal article" date="2015" name="Nature">
        <title>Complex archaea that bridge the gap between prokaryotes and eukaryotes.</title>
        <authorList>
            <person name="Spang A."/>
            <person name="Saw J.H."/>
            <person name="Jorgensen S.L."/>
            <person name="Zaremba-Niedzwiedzka K."/>
            <person name="Martijn J."/>
            <person name="Lind A.E."/>
            <person name="van Eijk R."/>
            <person name="Schleper C."/>
            <person name="Guy L."/>
            <person name="Ettema T.J."/>
        </authorList>
    </citation>
    <scope>NUCLEOTIDE SEQUENCE</scope>
</reference>
<comment type="caution">
    <text evidence="1">The sequence shown here is derived from an EMBL/GenBank/DDBJ whole genome shotgun (WGS) entry which is preliminary data.</text>
</comment>
<protein>
    <recommendedName>
        <fullName evidence="2">DNA-binding protein</fullName>
    </recommendedName>
</protein>
<dbReference type="AlphaFoldDB" id="A0A0F9TPH8"/>
<name>A0A0F9TPH8_9ZZZZ</name>
<evidence type="ECO:0000313" key="1">
    <source>
        <dbReference type="EMBL" id="KKN81239.1"/>
    </source>
</evidence>
<sequence>MDYLLLKGAERFQNLVESVGGFVSPGWVALLLGTSEEAVRKRVQQNTLIARRTASGELSFPRFQFDEPNRQVLAGLQVVLLETSLWAPEELILFLLVRYNPEHTDDTPLKMLRRGELDSVLHLISVHLEQRP</sequence>
<organism evidence="1">
    <name type="scientific">marine sediment metagenome</name>
    <dbReference type="NCBI Taxonomy" id="412755"/>
    <lineage>
        <taxon>unclassified sequences</taxon>
        <taxon>metagenomes</taxon>
        <taxon>ecological metagenomes</taxon>
    </lineage>
</organism>
<evidence type="ECO:0008006" key="2">
    <source>
        <dbReference type="Google" id="ProtNLM"/>
    </source>
</evidence>
<dbReference type="EMBL" id="LAZR01000218">
    <property type="protein sequence ID" value="KKN81239.1"/>
    <property type="molecule type" value="Genomic_DNA"/>
</dbReference>
<proteinExistence type="predicted"/>
<accession>A0A0F9TPH8</accession>
<gene>
    <name evidence="1" type="ORF">LCGC14_0321930</name>
</gene>